<dbReference type="InterPro" id="IPR046252">
    <property type="entry name" value="DUF6285"/>
</dbReference>
<dbReference type="OrthoDB" id="8480752at2"/>
<feature type="domain" description="DUF6285" evidence="2">
    <location>
        <begin position="24"/>
        <end position="112"/>
    </location>
</feature>
<dbReference type="AlphaFoldDB" id="A0A3A8JNI9"/>
<dbReference type="EMBL" id="RAVZ01000003">
    <property type="protein sequence ID" value="RKG93884.1"/>
    <property type="molecule type" value="Genomic_DNA"/>
</dbReference>
<evidence type="ECO:0000313" key="4">
    <source>
        <dbReference type="Proteomes" id="UP000268094"/>
    </source>
</evidence>
<accession>A0A3A8JNI9</accession>
<comment type="caution">
    <text evidence="3">The sequence shown here is derived from an EMBL/GenBank/DDBJ whole genome shotgun (WGS) entry which is preliminary data.</text>
</comment>
<reference evidence="4" key="1">
    <citation type="submission" date="2018-09" db="EMBL/GenBank/DDBJ databases">
        <authorList>
            <person name="Livingstone P.G."/>
            <person name="Whitworth D.E."/>
        </authorList>
    </citation>
    <scope>NUCLEOTIDE SEQUENCE [LARGE SCALE GENOMIC DNA]</scope>
    <source>
        <strain evidence="4">CA054A</strain>
    </source>
</reference>
<name>A0A3A8JNI9_9BACT</name>
<dbReference type="Pfam" id="PF19802">
    <property type="entry name" value="DUF6285"/>
    <property type="match status" value="1"/>
</dbReference>
<evidence type="ECO:0000313" key="3">
    <source>
        <dbReference type="EMBL" id="RKG93884.1"/>
    </source>
</evidence>
<evidence type="ECO:0000259" key="2">
    <source>
        <dbReference type="Pfam" id="PF19802"/>
    </source>
</evidence>
<keyword evidence="4" id="KW-1185">Reference proteome</keyword>
<gene>
    <name evidence="3" type="ORF">D7V88_00930</name>
</gene>
<feature type="compositionally biased region" description="Basic and acidic residues" evidence="1">
    <location>
        <begin position="117"/>
        <end position="135"/>
    </location>
</feature>
<evidence type="ECO:0000256" key="1">
    <source>
        <dbReference type="SAM" id="MobiDB-lite"/>
    </source>
</evidence>
<dbReference type="Proteomes" id="UP000268094">
    <property type="component" value="Unassembled WGS sequence"/>
</dbReference>
<proteinExistence type="predicted"/>
<protein>
    <recommendedName>
        <fullName evidence="2">DUF6285 domain-containing protein</fullName>
    </recommendedName>
</protein>
<sequence length="135" mass="15043">MREPPEGAALLAIAREVLRKELLPLLPADKVYAALMVANAMGIAERQLQQGEGPQREEQKALAALLQTEGALESLNREFATRIRRGDFDGDDEARRLLWESTVQRVRESAPKALSAYRDRHGSSKMSSPREESTT</sequence>
<organism evidence="3 4">
    <name type="scientific">Corallococcus terminator</name>
    <dbReference type="NCBI Taxonomy" id="2316733"/>
    <lineage>
        <taxon>Bacteria</taxon>
        <taxon>Pseudomonadati</taxon>
        <taxon>Myxococcota</taxon>
        <taxon>Myxococcia</taxon>
        <taxon>Myxococcales</taxon>
        <taxon>Cystobacterineae</taxon>
        <taxon>Myxococcaceae</taxon>
        <taxon>Corallococcus</taxon>
    </lineage>
</organism>
<feature type="region of interest" description="Disordered" evidence="1">
    <location>
        <begin position="107"/>
        <end position="135"/>
    </location>
</feature>
<dbReference type="RefSeq" id="WP_120538680.1">
    <property type="nucleotide sequence ID" value="NZ_RAVZ01000003.1"/>
</dbReference>